<dbReference type="CDD" id="cd00093">
    <property type="entry name" value="HTH_XRE"/>
    <property type="match status" value="1"/>
</dbReference>
<comment type="caution">
    <text evidence="2">The sequence shown here is derived from an EMBL/GenBank/DDBJ whole genome shotgun (WGS) entry which is preliminary data.</text>
</comment>
<dbReference type="GO" id="GO:0003677">
    <property type="term" value="F:DNA binding"/>
    <property type="evidence" value="ECO:0007669"/>
    <property type="project" value="InterPro"/>
</dbReference>
<gene>
    <name evidence="2" type="ORF">H9712_05300</name>
</gene>
<name>A0A9D2ML14_9FIRM</name>
<organism evidence="2 3">
    <name type="scientific">Candidatus Flavonifractor intestinigallinarum</name>
    <dbReference type="NCBI Taxonomy" id="2838586"/>
    <lineage>
        <taxon>Bacteria</taxon>
        <taxon>Bacillati</taxon>
        <taxon>Bacillota</taxon>
        <taxon>Clostridia</taxon>
        <taxon>Eubacteriales</taxon>
        <taxon>Oscillospiraceae</taxon>
        <taxon>Flavonifractor</taxon>
    </lineage>
</organism>
<feature type="domain" description="HTH cro/C1-type" evidence="1">
    <location>
        <begin position="14"/>
        <end position="73"/>
    </location>
</feature>
<dbReference type="AlphaFoldDB" id="A0A9D2ML14"/>
<reference evidence="2" key="1">
    <citation type="journal article" date="2021" name="PeerJ">
        <title>Extensive microbial diversity within the chicken gut microbiome revealed by metagenomics and culture.</title>
        <authorList>
            <person name="Gilroy R."/>
            <person name="Ravi A."/>
            <person name="Getino M."/>
            <person name="Pursley I."/>
            <person name="Horton D.L."/>
            <person name="Alikhan N.F."/>
            <person name="Baker D."/>
            <person name="Gharbi K."/>
            <person name="Hall N."/>
            <person name="Watson M."/>
            <person name="Adriaenssens E.M."/>
            <person name="Foster-Nyarko E."/>
            <person name="Jarju S."/>
            <person name="Secka A."/>
            <person name="Antonio M."/>
            <person name="Oren A."/>
            <person name="Chaudhuri R.R."/>
            <person name="La Ragione R."/>
            <person name="Hildebrand F."/>
            <person name="Pallen M.J."/>
        </authorList>
    </citation>
    <scope>NUCLEOTIDE SEQUENCE</scope>
    <source>
        <strain evidence="2">CHK192-8294</strain>
    </source>
</reference>
<evidence type="ECO:0000313" key="3">
    <source>
        <dbReference type="Proteomes" id="UP000823921"/>
    </source>
</evidence>
<dbReference type="InterPro" id="IPR010982">
    <property type="entry name" value="Lambda_DNA-bd_dom_sf"/>
</dbReference>
<dbReference type="InterPro" id="IPR001387">
    <property type="entry name" value="Cro/C1-type_HTH"/>
</dbReference>
<dbReference type="SUPFAM" id="SSF47413">
    <property type="entry name" value="lambda repressor-like DNA-binding domains"/>
    <property type="match status" value="1"/>
</dbReference>
<dbReference type="EMBL" id="DWXO01000052">
    <property type="protein sequence ID" value="HJB80381.1"/>
    <property type="molecule type" value="Genomic_DNA"/>
</dbReference>
<dbReference type="Gene3D" id="1.10.260.40">
    <property type="entry name" value="lambda repressor-like DNA-binding domains"/>
    <property type="match status" value="1"/>
</dbReference>
<accession>A0A9D2ML14</accession>
<reference evidence="2" key="2">
    <citation type="submission" date="2021-04" db="EMBL/GenBank/DDBJ databases">
        <authorList>
            <person name="Gilroy R."/>
        </authorList>
    </citation>
    <scope>NUCLEOTIDE SEQUENCE</scope>
    <source>
        <strain evidence="2">CHK192-8294</strain>
    </source>
</reference>
<evidence type="ECO:0000259" key="1">
    <source>
        <dbReference type="PROSITE" id="PS50943"/>
    </source>
</evidence>
<protein>
    <submittedName>
        <fullName evidence="2">Helix-turn-helix domain-containing protein</fullName>
    </submittedName>
</protein>
<dbReference type="PROSITE" id="PS50943">
    <property type="entry name" value="HTH_CROC1"/>
    <property type="match status" value="1"/>
</dbReference>
<sequence length="79" mass="9041">MQKIRPDLDIGHNIQMLRRGVGMTQDQVVAKLQLMGLNISKSTYAKLETNRMNIKVSELVALKEIFQAEYRDFFAGLTL</sequence>
<evidence type="ECO:0000313" key="2">
    <source>
        <dbReference type="EMBL" id="HJB80381.1"/>
    </source>
</evidence>
<proteinExistence type="predicted"/>
<dbReference type="Proteomes" id="UP000823921">
    <property type="component" value="Unassembled WGS sequence"/>
</dbReference>